<dbReference type="InterPro" id="IPR002523">
    <property type="entry name" value="MgTranspt_CorA/ZnTranspt_ZntB"/>
</dbReference>
<evidence type="ECO:0000256" key="6">
    <source>
        <dbReference type="ARBA" id="ARBA00022989"/>
    </source>
</evidence>
<dbReference type="GO" id="GO:0005886">
    <property type="term" value="C:plasma membrane"/>
    <property type="evidence" value="ECO:0007669"/>
    <property type="project" value="UniProtKB-SubCell"/>
</dbReference>
<gene>
    <name evidence="10" type="primary">corAII</name>
    <name evidence="10" type="ORF">AMRN_2351</name>
    <name evidence="11" type="ORF">CPH92_04030</name>
</gene>
<evidence type="ECO:0000313" key="11">
    <source>
        <dbReference type="EMBL" id="PHO16106.1"/>
    </source>
</evidence>
<evidence type="ECO:0000256" key="2">
    <source>
        <dbReference type="ARBA" id="ARBA00009765"/>
    </source>
</evidence>
<reference evidence="12" key="1">
    <citation type="submission" date="2017-09" db="EMBL/GenBank/DDBJ databases">
        <title>Arcobacter canalis sp. nov., a new species isolated from a water canal contaminated with urban sewage.</title>
        <authorList>
            <person name="Perez-Cataluna A."/>
            <person name="Salas-Masso N."/>
            <person name="Figueras M.J."/>
        </authorList>
    </citation>
    <scope>NUCLEOTIDE SEQUENCE [LARGE SCALE GENOMIC DNA]</scope>
    <source>
        <strain evidence="12">CECT 7727</strain>
    </source>
</reference>
<dbReference type="Pfam" id="PF01544">
    <property type="entry name" value="CorA"/>
    <property type="match status" value="1"/>
</dbReference>
<dbReference type="SUPFAM" id="SSF143865">
    <property type="entry name" value="CorA soluble domain-like"/>
    <property type="match status" value="1"/>
</dbReference>
<name>A0A347TN80_9BACT</name>
<evidence type="ECO:0000256" key="5">
    <source>
        <dbReference type="ARBA" id="ARBA00022692"/>
    </source>
</evidence>
<comment type="similarity">
    <text evidence="2">Belongs to the CorA metal ion transporter (MIT) (TC 1.A.35) family.</text>
</comment>
<reference evidence="10 13" key="3">
    <citation type="submission" date="2018-08" db="EMBL/GenBank/DDBJ databases">
        <title>Complete genome of the Arcobacter marinus type strain JCM 15502.</title>
        <authorList>
            <person name="Miller W.G."/>
            <person name="Yee E."/>
            <person name="Huynh S."/>
            <person name="Parker C.T."/>
        </authorList>
    </citation>
    <scope>NUCLEOTIDE SEQUENCE [LARGE SCALE GENOMIC DNA]</scope>
    <source>
        <strain evidence="10 13">JCM 15502</strain>
    </source>
</reference>
<evidence type="ECO:0000313" key="10">
    <source>
        <dbReference type="EMBL" id="AXX88058.1"/>
    </source>
</evidence>
<protein>
    <submittedName>
        <fullName evidence="10">Magnesium and cobalt transport protein</fullName>
    </submittedName>
</protein>
<dbReference type="GO" id="GO:0050897">
    <property type="term" value="F:cobalt ion binding"/>
    <property type="evidence" value="ECO:0007669"/>
    <property type="project" value="TreeGrafter"/>
</dbReference>
<evidence type="ECO:0000256" key="8">
    <source>
        <dbReference type="SAM" id="Coils"/>
    </source>
</evidence>
<evidence type="ECO:0000256" key="1">
    <source>
        <dbReference type="ARBA" id="ARBA00004651"/>
    </source>
</evidence>
<evidence type="ECO:0000256" key="4">
    <source>
        <dbReference type="ARBA" id="ARBA00022475"/>
    </source>
</evidence>
<dbReference type="GO" id="GO:0015087">
    <property type="term" value="F:cobalt ion transmembrane transporter activity"/>
    <property type="evidence" value="ECO:0007669"/>
    <property type="project" value="TreeGrafter"/>
</dbReference>
<keyword evidence="5 9" id="KW-0812">Transmembrane</keyword>
<evidence type="ECO:0000256" key="7">
    <source>
        <dbReference type="ARBA" id="ARBA00023136"/>
    </source>
</evidence>
<dbReference type="Gene3D" id="1.20.58.340">
    <property type="entry name" value="Magnesium transport protein CorA, transmembrane region"/>
    <property type="match status" value="2"/>
</dbReference>
<dbReference type="GO" id="GO:0015095">
    <property type="term" value="F:magnesium ion transmembrane transporter activity"/>
    <property type="evidence" value="ECO:0007669"/>
    <property type="project" value="TreeGrafter"/>
</dbReference>
<sequence>MKIKDIDSLHQEDLENSLHPSIFYTDKNYDLFILRLPSFLNNKLEFLNYSFIITNEEYAYFDNQNKQIISLNSIKEFYLYLDKSIKSTMKLTNDYYSKVLDLEESVYENKKQDTFNKTWYEYKNELIRVNRILYKANEALENLIDTYKNEKDYLERNFANIQEHLQRSYRTTGLCLEKLDVLYNFHQSKTSEQMNKIVYVLTLLSGIFLPLNLIVGFFGMNTTSLPFTKFENGTYFVISILIMTGILASILIIYLKRK</sequence>
<keyword evidence="8" id="KW-0175">Coiled coil</keyword>
<dbReference type="GO" id="GO:0000287">
    <property type="term" value="F:magnesium ion binding"/>
    <property type="evidence" value="ECO:0007669"/>
    <property type="project" value="TreeGrafter"/>
</dbReference>
<dbReference type="KEGG" id="amar:AMRN_2351"/>
<evidence type="ECO:0000256" key="9">
    <source>
        <dbReference type="SAM" id="Phobius"/>
    </source>
</evidence>
<organism evidence="10 13">
    <name type="scientific">Malaciobacter marinus</name>
    <dbReference type="NCBI Taxonomy" id="505249"/>
    <lineage>
        <taxon>Bacteria</taxon>
        <taxon>Pseudomonadati</taxon>
        <taxon>Campylobacterota</taxon>
        <taxon>Epsilonproteobacteria</taxon>
        <taxon>Campylobacterales</taxon>
        <taxon>Arcobacteraceae</taxon>
        <taxon>Malaciobacter</taxon>
    </lineage>
</organism>
<dbReference type="InterPro" id="IPR045863">
    <property type="entry name" value="CorA_TM1_TM2"/>
</dbReference>
<evidence type="ECO:0000313" key="12">
    <source>
        <dbReference type="Proteomes" id="UP000224740"/>
    </source>
</evidence>
<feature type="transmembrane region" description="Helical" evidence="9">
    <location>
        <begin position="235"/>
        <end position="255"/>
    </location>
</feature>
<keyword evidence="7 9" id="KW-0472">Membrane</keyword>
<dbReference type="EMBL" id="NXAO01000015">
    <property type="protein sequence ID" value="PHO16106.1"/>
    <property type="molecule type" value="Genomic_DNA"/>
</dbReference>
<keyword evidence="12" id="KW-1185">Reference proteome</keyword>
<dbReference type="InterPro" id="IPR045861">
    <property type="entry name" value="CorA_cytoplasmic_dom"/>
</dbReference>
<evidence type="ECO:0000256" key="3">
    <source>
        <dbReference type="ARBA" id="ARBA00022448"/>
    </source>
</evidence>
<keyword evidence="3" id="KW-0813">Transport</keyword>
<comment type="subcellular location">
    <subcellularLocation>
        <location evidence="1">Cell membrane</location>
        <topology evidence="1">Multi-pass membrane protein</topology>
    </subcellularLocation>
</comment>
<dbReference type="PANTHER" id="PTHR46494">
    <property type="entry name" value="CORA FAMILY METAL ION TRANSPORTER (EUROFUNG)"/>
    <property type="match status" value="1"/>
</dbReference>
<evidence type="ECO:0000313" key="13">
    <source>
        <dbReference type="Proteomes" id="UP000264693"/>
    </source>
</evidence>
<proteinExistence type="inferred from homology"/>
<feature type="coiled-coil region" evidence="8">
    <location>
        <begin position="130"/>
        <end position="164"/>
    </location>
</feature>
<reference evidence="11" key="2">
    <citation type="submission" date="2017-09" db="EMBL/GenBank/DDBJ databases">
        <authorList>
            <person name="Perez-Cataluna A."/>
            <person name="Figueras M.J."/>
            <person name="Salas-Masso N."/>
        </authorList>
    </citation>
    <scope>NUCLEOTIDE SEQUENCE</scope>
    <source>
        <strain evidence="11">CECT 7727</strain>
    </source>
</reference>
<feature type="transmembrane region" description="Helical" evidence="9">
    <location>
        <begin position="197"/>
        <end position="220"/>
    </location>
</feature>
<keyword evidence="6 9" id="KW-1133">Transmembrane helix</keyword>
<accession>A0A347TN80</accession>
<keyword evidence="4" id="KW-1003">Cell membrane</keyword>
<dbReference type="Proteomes" id="UP000224740">
    <property type="component" value="Unassembled WGS sequence"/>
</dbReference>
<dbReference type="RefSeq" id="WP_099310485.1">
    <property type="nucleotide sequence ID" value="NZ_CP032101.1"/>
</dbReference>
<dbReference type="AlphaFoldDB" id="A0A347TN80"/>
<dbReference type="SUPFAM" id="SSF144083">
    <property type="entry name" value="Magnesium transport protein CorA, transmembrane region"/>
    <property type="match status" value="1"/>
</dbReference>
<dbReference type="EMBL" id="CP032101">
    <property type="protein sequence ID" value="AXX88058.1"/>
    <property type="molecule type" value="Genomic_DNA"/>
</dbReference>
<dbReference type="Proteomes" id="UP000264693">
    <property type="component" value="Chromosome"/>
</dbReference>
<dbReference type="PANTHER" id="PTHR46494:SF1">
    <property type="entry name" value="CORA FAMILY METAL ION TRANSPORTER (EUROFUNG)"/>
    <property type="match status" value="1"/>
</dbReference>